<reference evidence="8 9" key="2">
    <citation type="journal article" date="2017" name="Genome Biol.">
        <title>New reference genome sequences of hot pepper reveal the massive evolution of plant disease-resistance genes by retroduplication.</title>
        <authorList>
            <person name="Kim S."/>
            <person name="Park J."/>
            <person name="Yeom S.I."/>
            <person name="Kim Y.M."/>
            <person name="Seo E."/>
            <person name="Kim K.T."/>
            <person name="Kim M.S."/>
            <person name="Lee J.M."/>
            <person name="Cheong K."/>
            <person name="Shin H.S."/>
            <person name="Kim S.B."/>
            <person name="Han K."/>
            <person name="Lee J."/>
            <person name="Park M."/>
            <person name="Lee H.A."/>
            <person name="Lee H.Y."/>
            <person name="Lee Y."/>
            <person name="Oh S."/>
            <person name="Lee J.H."/>
            <person name="Choi E."/>
            <person name="Choi E."/>
            <person name="Lee S.E."/>
            <person name="Jeon J."/>
            <person name="Kim H."/>
            <person name="Choi G."/>
            <person name="Song H."/>
            <person name="Lee J."/>
            <person name="Lee S.C."/>
            <person name="Kwon J.K."/>
            <person name="Lee H.Y."/>
            <person name="Koo N."/>
            <person name="Hong Y."/>
            <person name="Kim R.W."/>
            <person name="Kang W.H."/>
            <person name="Huh J.H."/>
            <person name="Kang B.C."/>
            <person name="Yang T.J."/>
            <person name="Lee Y.H."/>
            <person name="Bennetzen J.L."/>
            <person name="Choi D."/>
        </authorList>
    </citation>
    <scope>NUCLEOTIDE SEQUENCE [LARGE SCALE GENOMIC DNA]</scope>
    <source>
        <strain evidence="9">cv. CM334</strain>
    </source>
</reference>
<evidence type="ECO:0000256" key="7">
    <source>
        <dbReference type="ARBA" id="ARBA00023316"/>
    </source>
</evidence>
<keyword evidence="4" id="KW-0812">Transmembrane</keyword>
<dbReference type="GO" id="GO:0012505">
    <property type="term" value="C:endomembrane system"/>
    <property type="evidence" value="ECO:0007669"/>
    <property type="project" value="UniProtKB-SubCell"/>
</dbReference>
<gene>
    <name evidence="8" type="ORF">T459_14903</name>
</gene>
<dbReference type="InterPro" id="IPR005150">
    <property type="entry name" value="Cellulose_synth"/>
</dbReference>
<dbReference type="GO" id="GO:0016760">
    <property type="term" value="F:cellulose synthase (UDP-forming) activity"/>
    <property type="evidence" value="ECO:0007669"/>
    <property type="project" value="InterPro"/>
</dbReference>
<evidence type="ECO:0000256" key="1">
    <source>
        <dbReference type="ARBA" id="ARBA00004308"/>
    </source>
</evidence>
<dbReference type="Proteomes" id="UP000222542">
    <property type="component" value="Unassembled WGS sequence"/>
</dbReference>
<comment type="caution">
    <text evidence="8">The sequence shown here is derived from an EMBL/GenBank/DDBJ whole genome shotgun (WGS) entry which is preliminary data.</text>
</comment>
<evidence type="ECO:0000256" key="2">
    <source>
        <dbReference type="ARBA" id="ARBA00022676"/>
    </source>
</evidence>
<sequence>MLQRLYEDMTNKIDVACKAGTNSYQTKLEYKGFSKWELYSSKKTHAAILQVYKSNKDEGTKDIDWVKLRTLVYFAREKRPQHFYNFKARAMNALVSGSAKINNGPVLLNNNSKSIQDALCFIMDEEKSHEIIFVQFPQSFENATKNEVYGSLRVIDEVEFHGADGYGGPLYSGTSCFQRRDTLYGRDFSIEARIDLKRVSRF</sequence>
<evidence type="ECO:0000256" key="5">
    <source>
        <dbReference type="ARBA" id="ARBA00022989"/>
    </source>
</evidence>
<dbReference type="STRING" id="4072.A0A2G2ZIQ7"/>
<dbReference type="OMA" id="WSMEREY"/>
<keyword evidence="9" id="KW-1185">Reference proteome</keyword>
<evidence type="ECO:0000256" key="6">
    <source>
        <dbReference type="ARBA" id="ARBA00023136"/>
    </source>
</evidence>
<evidence type="ECO:0000256" key="3">
    <source>
        <dbReference type="ARBA" id="ARBA00022679"/>
    </source>
</evidence>
<organism evidence="8 9">
    <name type="scientific">Capsicum annuum</name>
    <name type="common">Capsicum pepper</name>
    <dbReference type="NCBI Taxonomy" id="4072"/>
    <lineage>
        <taxon>Eukaryota</taxon>
        <taxon>Viridiplantae</taxon>
        <taxon>Streptophyta</taxon>
        <taxon>Embryophyta</taxon>
        <taxon>Tracheophyta</taxon>
        <taxon>Spermatophyta</taxon>
        <taxon>Magnoliopsida</taxon>
        <taxon>eudicotyledons</taxon>
        <taxon>Gunneridae</taxon>
        <taxon>Pentapetalae</taxon>
        <taxon>asterids</taxon>
        <taxon>lamiids</taxon>
        <taxon>Solanales</taxon>
        <taxon>Solanaceae</taxon>
        <taxon>Solanoideae</taxon>
        <taxon>Capsiceae</taxon>
        <taxon>Capsicum</taxon>
    </lineage>
</organism>
<protein>
    <submittedName>
        <fullName evidence="8">Uncharacterized protein</fullName>
    </submittedName>
</protein>
<keyword evidence="3" id="KW-0808">Transferase</keyword>
<keyword evidence="6" id="KW-0472">Membrane</keyword>
<proteinExistence type="predicted"/>
<name>A0A2G2ZIQ7_CAPAN</name>
<evidence type="ECO:0000313" key="9">
    <source>
        <dbReference type="Proteomes" id="UP000222542"/>
    </source>
</evidence>
<dbReference type="PANTHER" id="PTHR13301">
    <property type="entry name" value="X-BOX TRANSCRIPTION FACTOR-RELATED"/>
    <property type="match status" value="1"/>
</dbReference>
<dbReference type="AlphaFoldDB" id="A0A2G2ZIQ7"/>
<evidence type="ECO:0000313" key="8">
    <source>
        <dbReference type="EMBL" id="PHT81888.1"/>
    </source>
</evidence>
<dbReference type="Pfam" id="PF03552">
    <property type="entry name" value="Cellulose_synt"/>
    <property type="match status" value="1"/>
</dbReference>
<dbReference type="GO" id="GO:0016020">
    <property type="term" value="C:membrane"/>
    <property type="evidence" value="ECO:0007669"/>
    <property type="project" value="InterPro"/>
</dbReference>
<keyword evidence="2" id="KW-0328">Glycosyltransferase</keyword>
<comment type="subcellular location">
    <subcellularLocation>
        <location evidence="1">Endomembrane system</location>
    </subcellularLocation>
</comment>
<dbReference type="GO" id="GO:0030244">
    <property type="term" value="P:cellulose biosynthetic process"/>
    <property type="evidence" value="ECO:0007669"/>
    <property type="project" value="InterPro"/>
</dbReference>
<dbReference type="Gramene" id="PHT81888">
    <property type="protein sequence ID" value="PHT81888"/>
    <property type="gene ID" value="T459_14903"/>
</dbReference>
<accession>A0A2G2ZIQ7</accession>
<evidence type="ECO:0000256" key="4">
    <source>
        <dbReference type="ARBA" id="ARBA00022692"/>
    </source>
</evidence>
<dbReference type="GO" id="GO:0071555">
    <property type="term" value="P:cell wall organization"/>
    <property type="evidence" value="ECO:0007669"/>
    <property type="project" value="UniProtKB-KW"/>
</dbReference>
<keyword evidence="7" id="KW-0961">Cell wall biogenesis/degradation</keyword>
<reference evidence="8 9" key="1">
    <citation type="journal article" date="2014" name="Nat. Genet.">
        <title>Genome sequence of the hot pepper provides insights into the evolution of pungency in Capsicum species.</title>
        <authorList>
            <person name="Kim S."/>
            <person name="Park M."/>
            <person name="Yeom S.I."/>
            <person name="Kim Y.M."/>
            <person name="Lee J.M."/>
            <person name="Lee H.A."/>
            <person name="Seo E."/>
            <person name="Choi J."/>
            <person name="Cheong K."/>
            <person name="Kim K.T."/>
            <person name="Jung K."/>
            <person name="Lee G.W."/>
            <person name="Oh S.K."/>
            <person name="Bae C."/>
            <person name="Kim S.B."/>
            <person name="Lee H.Y."/>
            <person name="Kim S.Y."/>
            <person name="Kim M.S."/>
            <person name="Kang B.C."/>
            <person name="Jo Y.D."/>
            <person name="Yang H.B."/>
            <person name="Jeong H.J."/>
            <person name="Kang W.H."/>
            <person name="Kwon J.K."/>
            <person name="Shin C."/>
            <person name="Lim J.Y."/>
            <person name="Park J.H."/>
            <person name="Huh J.H."/>
            <person name="Kim J.S."/>
            <person name="Kim B.D."/>
            <person name="Cohen O."/>
            <person name="Paran I."/>
            <person name="Suh M.C."/>
            <person name="Lee S.B."/>
            <person name="Kim Y.K."/>
            <person name="Shin Y."/>
            <person name="Noh S.J."/>
            <person name="Park J."/>
            <person name="Seo Y.S."/>
            <person name="Kwon S.Y."/>
            <person name="Kim H.A."/>
            <person name="Park J.M."/>
            <person name="Kim H.J."/>
            <person name="Choi S.B."/>
            <person name="Bosland P.W."/>
            <person name="Reeves G."/>
            <person name="Jo S.H."/>
            <person name="Lee B.W."/>
            <person name="Cho H.T."/>
            <person name="Choi H.S."/>
            <person name="Lee M.S."/>
            <person name="Yu Y."/>
            <person name="Do Choi Y."/>
            <person name="Park B.S."/>
            <person name="van Deynze A."/>
            <person name="Ashrafi H."/>
            <person name="Hill T."/>
            <person name="Kim W.T."/>
            <person name="Pai H.S."/>
            <person name="Ahn H.K."/>
            <person name="Yeam I."/>
            <person name="Giovannoni J.J."/>
            <person name="Rose J.K."/>
            <person name="Sorensen I."/>
            <person name="Lee S.J."/>
            <person name="Kim R.W."/>
            <person name="Choi I.Y."/>
            <person name="Choi B.S."/>
            <person name="Lim J.S."/>
            <person name="Lee Y.H."/>
            <person name="Choi D."/>
        </authorList>
    </citation>
    <scope>NUCLEOTIDE SEQUENCE [LARGE SCALE GENOMIC DNA]</scope>
    <source>
        <strain evidence="9">cv. CM334</strain>
    </source>
</reference>
<dbReference type="EMBL" id="AYRZ02000005">
    <property type="protein sequence ID" value="PHT81888.1"/>
    <property type="molecule type" value="Genomic_DNA"/>
</dbReference>
<keyword evidence="5" id="KW-1133">Transmembrane helix</keyword>